<evidence type="ECO:0000313" key="3">
    <source>
        <dbReference type="Proteomes" id="UP000186922"/>
    </source>
</evidence>
<feature type="region of interest" description="Disordered" evidence="1">
    <location>
        <begin position="108"/>
        <end position="128"/>
    </location>
</feature>
<protein>
    <submittedName>
        <fullName evidence="2">Uncharacterized protein</fullName>
    </submittedName>
</protein>
<feature type="region of interest" description="Disordered" evidence="1">
    <location>
        <begin position="340"/>
        <end position="374"/>
    </location>
</feature>
<reference evidence="2 3" key="1">
    <citation type="journal article" date="2016" name="Nat. Commun.">
        <title>Extremotolerant tardigrade genome and improved radiotolerance of human cultured cells by tardigrade-unique protein.</title>
        <authorList>
            <person name="Hashimoto T."/>
            <person name="Horikawa D.D."/>
            <person name="Saito Y."/>
            <person name="Kuwahara H."/>
            <person name="Kozuka-Hata H."/>
            <person name="Shin-I T."/>
            <person name="Minakuchi Y."/>
            <person name="Ohishi K."/>
            <person name="Motoyama A."/>
            <person name="Aizu T."/>
            <person name="Enomoto A."/>
            <person name="Kondo K."/>
            <person name="Tanaka S."/>
            <person name="Hara Y."/>
            <person name="Koshikawa S."/>
            <person name="Sagara H."/>
            <person name="Miura T."/>
            <person name="Yokobori S."/>
            <person name="Miyagawa K."/>
            <person name="Suzuki Y."/>
            <person name="Kubo T."/>
            <person name="Oyama M."/>
            <person name="Kohara Y."/>
            <person name="Fujiyama A."/>
            <person name="Arakawa K."/>
            <person name="Katayama T."/>
            <person name="Toyoda A."/>
            <person name="Kunieda T."/>
        </authorList>
    </citation>
    <scope>NUCLEOTIDE SEQUENCE [LARGE SCALE GENOMIC DNA]</scope>
    <source>
        <strain evidence="2 3">YOKOZUNA-1</strain>
    </source>
</reference>
<gene>
    <name evidence="2" type="primary">RvY_09341-1</name>
    <name evidence="2" type="synonym">RvY_09341.1</name>
    <name evidence="2" type="ORF">RvY_09341</name>
</gene>
<organism evidence="2 3">
    <name type="scientific">Ramazzottius varieornatus</name>
    <name type="common">Water bear</name>
    <name type="synonym">Tardigrade</name>
    <dbReference type="NCBI Taxonomy" id="947166"/>
    <lineage>
        <taxon>Eukaryota</taxon>
        <taxon>Metazoa</taxon>
        <taxon>Ecdysozoa</taxon>
        <taxon>Tardigrada</taxon>
        <taxon>Eutardigrada</taxon>
        <taxon>Parachela</taxon>
        <taxon>Hypsibioidea</taxon>
        <taxon>Ramazzottiidae</taxon>
        <taxon>Ramazzottius</taxon>
    </lineage>
</organism>
<feature type="compositionally biased region" description="Polar residues" evidence="1">
    <location>
        <begin position="343"/>
        <end position="352"/>
    </location>
</feature>
<keyword evidence="3" id="KW-1185">Reference proteome</keyword>
<evidence type="ECO:0000313" key="2">
    <source>
        <dbReference type="EMBL" id="GAU98161.1"/>
    </source>
</evidence>
<dbReference type="AlphaFoldDB" id="A0A1D1V8Z3"/>
<proteinExistence type="predicted"/>
<sequence length="374" mass="41123">MMDRTADASPLESSVTGIGLFSTTFKDGCHTVQLESGSDVHKNVVEVSVEELQLRTKRKGKHRRGKRWLRGRLEVKYEDLVTSYAKEKRSGTVMLADILPFSSRAEHSRSSWGKSGVDRRNDLEGPTKGMPLDYASLTNRLYDSLSVPNQCPFSDYEANAFAIRDDDNKLPLSILGLSTALVDMGYSQKDFMVVAKAVISGEDIAVSPTDEKASSIRIDLEHLEEGQGIIMMEYFALSNKIAHVFTKGQMSLDIYRKGLALCVHSCEKLAESALSLLREKYDRTIRNQMTSHQAGRLAEHAVPAAKAAQQHSEQLKASFSQMLSGTSAAFSNHKTDLDVSRPALSSASSNKPPQKAPLSGKKLTLADLAKGKKK</sequence>
<dbReference type="Proteomes" id="UP000186922">
    <property type="component" value="Unassembled WGS sequence"/>
</dbReference>
<dbReference type="EMBL" id="BDGG01000004">
    <property type="protein sequence ID" value="GAU98161.1"/>
    <property type="molecule type" value="Genomic_DNA"/>
</dbReference>
<comment type="caution">
    <text evidence="2">The sequence shown here is derived from an EMBL/GenBank/DDBJ whole genome shotgun (WGS) entry which is preliminary data.</text>
</comment>
<dbReference type="Gene3D" id="3.30.230.70">
    <property type="entry name" value="GHMP Kinase, N-terminal domain"/>
    <property type="match status" value="1"/>
</dbReference>
<evidence type="ECO:0000256" key="1">
    <source>
        <dbReference type="SAM" id="MobiDB-lite"/>
    </source>
</evidence>
<name>A0A1D1V8Z3_RAMVA</name>
<dbReference type="InterPro" id="IPR027408">
    <property type="entry name" value="PNPase/RNase_PH_dom_sf"/>
</dbReference>
<dbReference type="OrthoDB" id="10520187at2759"/>
<feature type="compositionally biased region" description="Basic and acidic residues" evidence="1">
    <location>
        <begin position="116"/>
        <end position="125"/>
    </location>
</feature>
<accession>A0A1D1V8Z3</accession>